<organism evidence="7 8">
    <name type="scientific">Marasmiellus scandens</name>
    <dbReference type="NCBI Taxonomy" id="2682957"/>
    <lineage>
        <taxon>Eukaryota</taxon>
        <taxon>Fungi</taxon>
        <taxon>Dikarya</taxon>
        <taxon>Basidiomycota</taxon>
        <taxon>Agaricomycotina</taxon>
        <taxon>Agaricomycetes</taxon>
        <taxon>Agaricomycetidae</taxon>
        <taxon>Agaricales</taxon>
        <taxon>Marasmiineae</taxon>
        <taxon>Omphalotaceae</taxon>
        <taxon>Marasmiellus</taxon>
    </lineage>
</organism>
<dbReference type="SUPFAM" id="SSF54373">
    <property type="entry name" value="FAD-linked reductases, C-terminal domain"/>
    <property type="match status" value="1"/>
</dbReference>
<evidence type="ECO:0000256" key="1">
    <source>
        <dbReference type="ARBA" id="ARBA00007992"/>
    </source>
</evidence>
<keyword evidence="5" id="KW-0503">Monooxygenase</keyword>
<keyword evidence="3" id="KW-0274">FAD</keyword>
<sequence length="315" mass="34575">MNLRLNSKVASVDPHGPSVTLQSGLSISADLVIGCDGIKSVVRGYVLGHKNIPLAVPTGDVAYRAILPTEGMMGDPELQSFIENPEITCWMGPGKHLIGYRVSDGKEYNMVGIKRDNGSTYSWTAEGDPAEMQAGYVGWEPRVQKLLSKVTTVLKSKLVICNPLNTWIHGSGRVCLLGDACHPMLPYRAQGSAMAIEDAAVLGNLFSRLSSYSEIPDLLQAYQDIRLGRTASAQAASNTNRENYHLEDGPEQEARDLLMKKAMMKELEEMASENKDNPNAWSDRAKSAETFDYDADAAVEKWWDEHGGAMRISRL</sequence>
<name>A0ABR1JZF2_9AGAR</name>
<evidence type="ECO:0000313" key="8">
    <source>
        <dbReference type="Proteomes" id="UP001498398"/>
    </source>
</evidence>
<dbReference type="SUPFAM" id="SSF51905">
    <property type="entry name" value="FAD/NAD(P)-binding domain"/>
    <property type="match status" value="1"/>
</dbReference>
<dbReference type="Gene3D" id="3.50.50.60">
    <property type="entry name" value="FAD/NAD(P)-binding domain"/>
    <property type="match status" value="1"/>
</dbReference>
<evidence type="ECO:0000313" key="7">
    <source>
        <dbReference type="EMBL" id="KAK7469103.1"/>
    </source>
</evidence>
<evidence type="ECO:0000256" key="3">
    <source>
        <dbReference type="ARBA" id="ARBA00022827"/>
    </source>
</evidence>
<proteinExistence type="inferred from homology"/>
<dbReference type="PANTHER" id="PTHR13789">
    <property type="entry name" value="MONOOXYGENASE"/>
    <property type="match status" value="1"/>
</dbReference>
<dbReference type="Proteomes" id="UP001498398">
    <property type="component" value="Unassembled WGS sequence"/>
</dbReference>
<dbReference type="InterPro" id="IPR002938">
    <property type="entry name" value="FAD-bd"/>
</dbReference>
<evidence type="ECO:0000256" key="2">
    <source>
        <dbReference type="ARBA" id="ARBA00022630"/>
    </source>
</evidence>
<evidence type="ECO:0000256" key="4">
    <source>
        <dbReference type="ARBA" id="ARBA00023002"/>
    </source>
</evidence>
<reference evidence="7 8" key="1">
    <citation type="submission" date="2024-01" db="EMBL/GenBank/DDBJ databases">
        <title>A draft genome for the cacao thread blight pathogen Marasmiellus scandens.</title>
        <authorList>
            <person name="Baruah I.K."/>
            <person name="Leung J."/>
            <person name="Bukari Y."/>
            <person name="Amoako-Attah I."/>
            <person name="Meinhardt L.W."/>
            <person name="Bailey B.A."/>
            <person name="Cohen S.P."/>
        </authorList>
    </citation>
    <scope>NUCLEOTIDE SEQUENCE [LARGE SCALE GENOMIC DNA]</scope>
    <source>
        <strain evidence="7 8">GH-19</strain>
    </source>
</reference>
<keyword evidence="2" id="KW-0285">Flavoprotein</keyword>
<evidence type="ECO:0000259" key="6">
    <source>
        <dbReference type="Pfam" id="PF01494"/>
    </source>
</evidence>
<gene>
    <name evidence="7" type="ORF">VKT23_003594</name>
</gene>
<dbReference type="Pfam" id="PF01494">
    <property type="entry name" value="FAD_binding_3"/>
    <property type="match status" value="1"/>
</dbReference>
<comment type="caution">
    <text evidence="7">The sequence shown here is derived from an EMBL/GenBank/DDBJ whole genome shotgun (WGS) entry which is preliminary data.</text>
</comment>
<evidence type="ECO:0000256" key="5">
    <source>
        <dbReference type="ARBA" id="ARBA00023033"/>
    </source>
</evidence>
<keyword evidence="4" id="KW-0560">Oxidoreductase</keyword>
<keyword evidence="8" id="KW-1185">Reference proteome</keyword>
<dbReference type="PRINTS" id="PR00420">
    <property type="entry name" value="RNGMNOXGNASE"/>
</dbReference>
<accession>A0ABR1JZF2</accession>
<dbReference type="InterPro" id="IPR050493">
    <property type="entry name" value="FAD-dep_Monooxygenase_BioMet"/>
</dbReference>
<dbReference type="EMBL" id="JBANRG010000003">
    <property type="protein sequence ID" value="KAK7469103.1"/>
    <property type="molecule type" value="Genomic_DNA"/>
</dbReference>
<protein>
    <recommendedName>
        <fullName evidence="6">FAD-binding domain-containing protein</fullName>
    </recommendedName>
</protein>
<comment type="similarity">
    <text evidence="1">Belongs to the paxM FAD-dependent monooxygenase family.</text>
</comment>
<dbReference type="InterPro" id="IPR036188">
    <property type="entry name" value="FAD/NAD-bd_sf"/>
</dbReference>
<dbReference type="PANTHER" id="PTHR13789:SF147">
    <property type="entry name" value="PUTATIVE (AFU_ORTHOLOGUE AFUA_2G01950)-RELATED"/>
    <property type="match status" value="1"/>
</dbReference>
<feature type="domain" description="FAD-binding" evidence="6">
    <location>
        <begin position="25"/>
        <end position="230"/>
    </location>
</feature>